<evidence type="ECO:0000313" key="2">
    <source>
        <dbReference type="Proteomes" id="UP000663873"/>
    </source>
</evidence>
<gene>
    <name evidence="1" type="ORF">UJA718_LOCUS35275</name>
</gene>
<organism evidence="1 2">
    <name type="scientific">Rotaria socialis</name>
    <dbReference type="NCBI Taxonomy" id="392032"/>
    <lineage>
        <taxon>Eukaryota</taxon>
        <taxon>Metazoa</taxon>
        <taxon>Spiralia</taxon>
        <taxon>Gnathifera</taxon>
        <taxon>Rotifera</taxon>
        <taxon>Eurotatoria</taxon>
        <taxon>Bdelloidea</taxon>
        <taxon>Philodinida</taxon>
        <taxon>Philodinidae</taxon>
        <taxon>Rotaria</taxon>
    </lineage>
</organism>
<name>A0A821H861_9BILA</name>
<comment type="caution">
    <text evidence="1">The sequence shown here is derived from an EMBL/GenBank/DDBJ whole genome shotgun (WGS) entry which is preliminary data.</text>
</comment>
<dbReference type="AlphaFoldDB" id="A0A821H861"/>
<accession>A0A821H861</accession>
<sequence length="152" mass="17259">MMMGSSPAKPDATVTDKLDLKSEPVPLYVPLEALTESTVRSIIAAGTSSDDLSPDYSQRTLLIFLLEINKTLREIENSTEDNGQKPNENIIRCAEDVRQWLVDKNNQPLNWDELHKLCDMMKSDTRSSLAHYYRVKDAGPYFELKMETVSFS</sequence>
<protein>
    <submittedName>
        <fullName evidence="1">Uncharacterized protein</fullName>
    </submittedName>
</protein>
<dbReference type="EMBL" id="CAJOBP010032793">
    <property type="protein sequence ID" value="CAF4681558.1"/>
    <property type="molecule type" value="Genomic_DNA"/>
</dbReference>
<proteinExistence type="predicted"/>
<evidence type="ECO:0000313" key="1">
    <source>
        <dbReference type="EMBL" id="CAF4681558.1"/>
    </source>
</evidence>
<keyword evidence="2" id="KW-1185">Reference proteome</keyword>
<dbReference type="Proteomes" id="UP000663873">
    <property type="component" value="Unassembled WGS sequence"/>
</dbReference>
<reference evidence="1" key="1">
    <citation type="submission" date="2021-02" db="EMBL/GenBank/DDBJ databases">
        <authorList>
            <person name="Nowell W R."/>
        </authorList>
    </citation>
    <scope>NUCLEOTIDE SEQUENCE</scope>
</reference>